<reference evidence="3" key="1">
    <citation type="submission" date="2023-10" db="EMBL/GenBank/DDBJ databases">
        <authorList>
            <person name="Chen Y."/>
            <person name="Shah S."/>
            <person name="Dougan E. K."/>
            <person name="Thang M."/>
            <person name="Chan C."/>
        </authorList>
    </citation>
    <scope>NUCLEOTIDE SEQUENCE [LARGE SCALE GENOMIC DNA]</scope>
</reference>
<gene>
    <name evidence="3" type="ORF">PCOR1329_LOCUS32280</name>
</gene>
<proteinExistence type="predicted"/>
<comment type="caution">
    <text evidence="3">The sequence shown here is derived from an EMBL/GenBank/DDBJ whole genome shotgun (WGS) entry which is preliminary data.</text>
</comment>
<name>A0ABN9SST7_9DINO</name>
<organism evidence="3 4">
    <name type="scientific">Prorocentrum cordatum</name>
    <dbReference type="NCBI Taxonomy" id="2364126"/>
    <lineage>
        <taxon>Eukaryota</taxon>
        <taxon>Sar</taxon>
        <taxon>Alveolata</taxon>
        <taxon>Dinophyceae</taxon>
        <taxon>Prorocentrales</taxon>
        <taxon>Prorocentraceae</taxon>
        <taxon>Prorocentrum</taxon>
    </lineage>
</organism>
<feature type="non-terminal residue" evidence="3">
    <location>
        <position position="507"/>
    </location>
</feature>
<protein>
    <submittedName>
        <fullName evidence="3">Uncharacterized protein</fullName>
    </submittedName>
</protein>
<sequence>MALDAQQRWQKIKVLMRMVAGLARDQLQRGLPLAALNLLSGAKMHGLPVVFMAPLLSLVATWPSRTAASSTSLMGGAFRNRAMDCNQGRFDAIGQRPARAGRRRRQQPQGDGSPAGVPEMAKVQVTSMRRALAWNPTQRRLVLDGFKHDQPADGAIIRSPTDMANATREHWEPVFAAASGSDEAIPEYLACLRLYGILIIPCLSYLCQFFFLPFTLLQEELLALRKLSRLPPSSFSLAELLSLQWLHMPEPLRAMSVAVIWRAAGRTFRGWGIVGRSFALEPSRRRPQFRRSEPAGWQSSPLGLWRRSAVREQVLDALGLEEAVGILAAAAPAVEAAPAAAEEPPQARAGRLASDDDDVSARTAYAGFAAPPGPTRWRSQAMAITLERAAQCAGAAAAAAPGEAAARGAAAGLGARAQLRPGGAAVDPRRCAAGAGAGQCGAGGRCCRRLQVAEGAVAAGRGATGGQEGAGRGTARASARPGPRRGGARRALEPPRSVAGAPSRCLQ</sequence>
<evidence type="ECO:0000256" key="2">
    <source>
        <dbReference type="SAM" id="Phobius"/>
    </source>
</evidence>
<feature type="compositionally biased region" description="Gly residues" evidence="1">
    <location>
        <begin position="462"/>
        <end position="472"/>
    </location>
</feature>
<dbReference type="EMBL" id="CAUYUJ010013003">
    <property type="protein sequence ID" value="CAK0835175.1"/>
    <property type="molecule type" value="Genomic_DNA"/>
</dbReference>
<keyword evidence="2" id="KW-1133">Transmembrane helix</keyword>
<feature type="region of interest" description="Disordered" evidence="1">
    <location>
        <begin position="460"/>
        <end position="507"/>
    </location>
</feature>
<dbReference type="Proteomes" id="UP001189429">
    <property type="component" value="Unassembled WGS sequence"/>
</dbReference>
<evidence type="ECO:0000313" key="3">
    <source>
        <dbReference type="EMBL" id="CAK0835175.1"/>
    </source>
</evidence>
<keyword evidence="4" id="KW-1185">Reference proteome</keyword>
<evidence type="ECO:0000313" key="4">
    <source>
        <dbReference type="Proteomes" id="UP001189429"/>
    </source>
</evidence>
<accession>A0ABN9SST7</accession>
<feature type="transmembrane region" description="Helical" evidence="2">
    <location>
        <begin position="194"/>
        <end position="217"/>
    </location>
</feature>
<feature type="region of interest" description="Disordered" evidence="1">
    <location>
        <begin position="90"/>
        <end position="118"/>
    </location>
</feature>
<keyword evidence="2" id="KW-0472">Membrane</keyword>
<keyword evidence="2" id="KW-0812">Transmembrane</keyword>
<evidence type="ECO:0000256" key="1">
    <source>
        <dbReference type="SAM" id="MobiDB-lite"/>
    </source>
</evidence>